<dbReference type="GO" id="GO:0042148">
    <property type="term" value="P:DNA strand invasion"/>
    <property type="evidence" value="ECO:0007669"/>
    <property type="project" value="TreeGrafter"/>
</dbReference>
<evidence type="ECO:0000313" key="4">
    <source>
        <dbReference type="EMBL" id="TBU25017.1"/>
    </source>
</evidence>
<dbReference type="OMA" id="CGETREL"/>
<dbReference type="GO" id="GO:0000723">
    <property type="term" value="P:telomere maintenance"/>
    <property type="evidence" value="ECO:0007669"/>
    <property type="project" value="TreeGrafter"/>
</dbReference>
<gene>
    <name evidence="4" type="ORF">BD311DRAFT_765360</name>
</gene>
<accession>A0A4Q9MEG3</accession>
<dbReference type="PROSITE" id="PS50162">
    <property type="entry name" value="RECA_2"/>
    <property type="match status" value="1"/>
</dbReference>
<dbReference type="SUPFAM" id="SSF52540">
    <property type="entry name" value="P-loop containing nucleoside triphosphate hydrolases"/>
    <property type="match status" value="1"/>
</dbReference>
<dbReference type="InterPro" id="IPR027417">
    <property type="entry name" value="P-loop_NTPase"/>
</dbReference>
<dbReference type="OrthoDB" id="336321at2759"/>
<keyword evidence="4" id="KW-0378">Hydrolase</keyword>
<dbReference type="Pfam" id="PF13481">
    <property type="entry name" value="AAA_25"/>
    <property type="match status" value="1"/>
</dbReference>
<dbReference type="PANTHER" id="PTHR46457">
    <property type="entry name" value="DNA REPAIR PROTEIN RAD51 HOMOLOG 4"/>
    <property type="match status" value="1"/>
</dbReference>
<dbReference type="InterPro" id="IPR051988">
    <property type="entry name" value="HRR_RAD51_Paralog"/>
</dbReference>
<dbReference type="GO" id="GO:0005524">
    <property type="term" value="F:ATP binding"/>
    <property type="evidence" value="ECO:0007669"/>
    <property type="project" value="InterPro"/>
</dbReference>
<dbReference type="EMBL" id="ML143468">
    <property type="protein sequence ID" value="TBU25017.1"/>
    <property type="molecule type" value="Genomic_DNA"/>
</dbReference>
<evidence type="ECO:0000259" key="3">
    <source>
        <dbReference type="PROSITE" id="PS50162"/>
    </source>
</evidence>
<evidence type="ECO:0000256" key="1">
    <source>
        <dbReference type="ARBA" id="ARBA00004123"/>
    </source>
</evidence>
<dbReference type="Gene3D" id="3.40.50.300">
    <property type="entry name" value="P-loop containing nucleotide triphosphate hydrolases"/>
    <property type="match status" value="1"/>
</dbReference>
<dbReference type="GO" id="GO:0003697">
    <property type="term" value="F:single-stranded DNA binding"/>
    <property type="evidence" value="ECO:0007669"/>
    <property type="project" value="TreeGrafter"/>
</dbReference>
<dbReference type="GO" id="GO:0005657">
    <property type="term" value="C:replication fork"/>
    <property type="evidence" value="ECO:0007669"/>
    <property type="project" value="TreeGrafter"/>
</dbReference>
<dbReference type="Proteomes" id="UP000292957">
    <property type="component" value="Unassembled WGS sequence"/>
</dbReference>
<sequence>MRLQNCVPPLDTEVVQALCSVGVKTDSDLLLAGEPMDVFAKLAPGHGIGLKTFNEIVAQVAQLAAAVPVYADKAFQLETKLTEEVLDDGVLLELPELDNLLGGFGPPRVIEFSGDTGSGKTALALHMAIRHLSFVDDSTVLWIDSSGEFSAERVSTIIPRMEGPYSATALQRLQVSLAFDIEAVHGVLESLRQSISTAHNEGYKVPRLVIIDTIASLLGPMLSATSSQGHAVMTTFMRQLRALAELSPLTVIVINSSTRLEPRNPESRNSEAVFEMRRKPTLGPSFTFLTDATLWLSRRDPDASGESRAGDESTLHTAEVLRSRITRSKTWACFRIRNGLVVEA</sequence>
<dbReference type="GO" id="GO:0140664">
    <property type="term" value="F:ATP-dependent DNA damage sensor activity"/>
    <property type="evidence" value="ECO:0007669"/>
    <property type="project" value="InterPro"/>
</dbReference>
<reference evidence="4" key="1">
    <citation type="submission" date="2019-01" db="EMBL/GenBank/DDBJ databases">
        <title>Draft genome sequences of three monokaryotic isolates of the white-rot basidiomycete fungus Dichomitus squalens.</title>
        <authorList>
            <consortium name="DOE Joint Genome Institute"/>
            <person name="Lopez S.C."/>
            <person name="Andreopoulos B."/>
            <person name="Pangilinan J."/>
            <person name="Lipzen A."/>
            <person name="Riley R."/>
            <person name="Ahrendt S."/>
            <person name="Ng V."/>
            <person name="Barry K."/>
            <person name="Daum C."/>
            <person name="Grigoriev I.V."/>
            <person name="Hilden K.S."/>
            <person name="Makela M.R."/>
            <person name="de Vries R.P."/>
        </authorList>
    </citation>
    <scope>NUCLEOTIDE SEQUENCE [LARGE SCALE GENOMIC DNA]</scope>
    <source>
        <strain evidence="4">OM18370.1</strain>
    </source>
</reference>
<comment type="subcellular location">
    <subcellularLocation>
        <location evidence="1">Nucleus</location>
    </subcellularLocation>
</comment>
<protein>
    <submittedName>
        <fullName evidence="4">P-loop containing nucleoside triphosphate hydrolase protein</fullName>
    </submittedName>
</protein>
<name>A0A4Q9MEG3_9APHY</name>
<dbReference type="AlphaFoldDB" id="A0A4Q9MEG3"/>
<dbReference type="InterPro" id="IPR020588">
    <property type="entry name" value="RecA_ATP-bd"/>
</dbReference>
<organism evidence="4">
    <name type="scientific">Dichomitus squalens</name>
    <dbReference type="NCBI Taxonomy" id="114155"/>
    <lineage>
        <taxon>Eukaryota</taxon>
        <taxon>Fungi</taxon>
        <taxon>Dikarya</taxon>
        <taxon>Basidiomycota</taxon>
        <taxon>Agaricomycotina</taxon>
        <taxon>Agaricomycetes</taxon>
        <taxon>Polyporales</taxon>
        <taxon>Polyporaceae</taxon>
        <taxon>Dichomitus</taxon>
    </lineage>
</organism>
<dbReference type="GO" id="GO:0000724">
    <property type="term" value="P:double-strand break repair via homologous recombination"/>
    <property type="evidence" value="ECO:0007669"/>
    <property type="project" value="TreeGrafter"/>
</dbReference>
<dbReference type="GO" id="GO:0005815">
    <property type="term" value="C:microtubule organizing center"/>
    <property type="evidence" value="ECO:0007669"/>
    <property type="project" value="TreeGrafter"/>
</dbReference>
<dbReference type="GO" id="GO:0016787">
    <property type="term" value="F:hydrolase activity"/>
    <property type="evidence" value="ECO:0007669"/>
    <property type="project" value="UniProtKB-KW"/>
</dbReference>
<dbReference type="PANTHER" id="PTHR46457:SF1">
    <property type="entry name" value="DNA REPAIR PROTEIN RAD51 HOMOLOG 4"/>
    <property type="match status" value="1"/>
</dbReference>
<keyword evidence="2" id="KW-0539">Nucleus</keyword>
<dbReference type="SMART" id="SM00382">
    <property type="entry name" value="AAA"/>
    <property type="match status" value="1"/>
</dbReference>
<feature type="domain" description="RecA family profile 1" evidence="3">
    <location>
        <begin position="86"/>
        <end position="257"/>
    </location>
</feature>
<dbReference type="GO" id="GO:0007131">
    <property type="term" value="P:reciprocal meiotic recombination"/>
    <property type="evidence" value="ECO:0007669"/>
    <property type="project" value="TreeGrafter"/>
</dbReference>
<dbReference type="InterPro" id="IPR003593">
    <property type="entry name" value="AAA+_ATPase"/>
</dbReference>
<dbReference type="GO" id="GO:0033063">
    <property type="term" value="C:Rad51B-Rad51C-Rad51D-XRCC2 complex"/>
    <property type="evidence" value="ECO:0007669"/>
    <property type="project" value="TreeGrafter"/>
</dbReference>
<proteinExistence type="predicted"/>
<evidence type="ECO:0000256" key="2">
    <source>
        <dbReference type="ARBA" id="ARBA00023242"/>
    </source>
</evidence>
<dbReference type="GO" id="GO:0000400">
    <property type="term" value="F:four-way junction DNA binding"/>
    <property type="evidence" value="ECO:0007669"/>
    <property type="project" value="TreeGrafter"/>
</dbReference>